<proteinExistence type="predicted"/>
<evidence type="ECO:0000313" key="2">
    <source>
        <dbReference type="Proteomes" id="UP000268229"/>
    </source>
</evidence>
<keyword evidence="2" id="KW-1185">Reference proteome</keyword>
<sequence length="224" mass="25055">MPAPTNPPSASRNKRKQTGLSRLAVLSVLLTALALNGYGYNGRAFAAAPVAAAPQSEVFYQGNLLENAAALQAAEDALKNLPLLQGKAVNVYESVDFFDGVRPRIEVDIQDPNQPEKIDHYIYEHGRWTLTQTMRIPAAERIARYQYLTPLAKVRFADVVPVARNWSAKAKSVDAVITEPYYVSFVLLGKQKKRFWHTATIEAVGAQYYLSFHEDGKVWEFKKL</sequence>
<dbReference type="Proteomes" id="UP000268229">
    <property type="component" value="Chromosome"/>
</dbReference>
<reference evidence="1 2" key="1">
    <citation type="submission" date="2018-12" db="EMBL/GenBank/DDBJ databases">
        <authorList>
            <consortium name="Pathogen Informatics"/>
        </authorList>
    </citation>
    <scope>NUCLEOTIDE SEQUENCE [LARGE SCALE GENOMIC DNA]</scope>
    <source>
        <strain evidence="1 2">NCTC12227</strain>
    </source>
</reference>
<dbReference type="AlphaFoldDB" id="A0A448UCF8"/>
<dbReference type="RefSeq" id="WP_126304789.1">
    <property type="nucleotide sequence ID" value="NZ_LR134516.1"/>
</dbReference>
<dbReference type="KEGG" id="nani:NCTC12227_01310"/>
<accession>A0A448UCF8</accession>
<dbReference type="OrthoDB" id="660752at2"/>
<organism evidence="1 2">
    <name type="scientific">Neisseria animaloris</name>
    <dbReference type="NCBI Taxonomy" id="326522"/>
    <lineage>
        <taxon>Bacteria</taxon>
        <taxon>Pseudomonadati</taxon>
        <taxon>Pseudomonadota</taxon>
        <taxon>Betaproteobacteria</taxon>
        <taxon>Neisseriales</taxon>
        <taxon>Neisseriaceae</taxon>
        <taxon>Neisseria</taxon>
    </lineage>
</organism>
<evidence type="ECO:0000313" key="1">
    <source>
        <dbReference type="EMBL" id="VEJ21568.1"/>
    </source>
</evidence>
<name>A0A448UCF8_9NEIS</name>
<protein>
    <submittedName>
        <fullName evidence="1">Uncharacterized protein</fullName>
    </submittedName>
</protein>
<dbReference type="STRING" id="326522.BWD08_06250"/>
<gene>
    <name evidence="1" type="ORF">NCTC12227_01310</name>
</gene>
<dbReference type="EMBL" id="LR134516">
    <property type="protein sequence ID" value="VEJ21568.1"/>
    <property type="molecule type" value="Genomic_DNA"/>
</dbReference>